<keyword evidence="1" id="KW-0472">Membrane</keyword>
<keyword evidence="3" id="KW-1185">Reference proteome</keyword>
<keyword evidence="1" id="KW-1133">Transmembrane helix</keyword>
<evidence type="ECO:0000313" key="3">
    <source>
        <dbReference type="Proteomes" id="UP001497497"/>
    </source>
</evidence>
<evidence type="ECO:0000313" key="2">
    <source>
        <dbReference type="EMBL" id="CAL1541479.1"/>
    </source>
</evidence>
<feature type="non-terminal residue" evidence="2">
    <location>
        <position position="135"/>
    </location>
</feature>
<reference evidence="2 3" key="1">
    <citation type="submission" date="2024-04" db="EMBL/GenBank/DDBJ databases">
        <authorList>
            <consortium name="Genoscope - CEA"/>
            <person name="William W."/>
        </authorList>
    </citation>
    <scope>NUCLEOTIDE SEQUENCE [LARGE SCALE GENOMIC DNA]</scope>
</reference>
<sequence length="135" mass="15241">RSVSQEVDTAGWLFQSKESPTSNLTVLPILAILLFVICVIHRFYKWSRDDARFKARGDVEFGEDSEVNYGIIQAGDKEFCNIDMRGDGISVYDTVNSFRAFGNGFPLSINDPQYYHDTVTSIKSLVLQRADGSQY</sequence>
<name>A0AAV2I445_LYMST</name>
<dbReference type="Proteomes" id="UP001497497">
    <property type="component" value="Unassembled WGS sequence"/>
</dbReference>
<protein>
    <submittedName>
        <fullName evidence="2">Uncharacterized protein</fullName>
    </submittedName>
</protein>
<feature type="non-terminal residue" evidence="2">
    <location>
        <position position="1"/>
    </location>
</feature>
<dbReference type="EMBL" id="CAXITT010000435">
    <property type="protein sequence ID" value="CAL1541479.1"/>
    <property type="molecule type" value="Genomic_DNA"/>
</dbReference>
<evidence type="ECO:0000256" key="1">
    <source>
        <dbReference type="SAM" id="Phobius"/>
    </source>
</evidence>
<keyword evidence="1" id="KW-0812">Transmembrane</keyword>
<dbReference type="AlphaFoldDB" id="A0AAV2I445"/>
<comment type="caution">
    <text evidence="2">The sequence shown here is derived from an EMBL/GenBank/DDBJ whole genome shotgun (WGS) entry which is preliminary data.</text>
</comment>
<accession>A0AAV2I445</accession>
<organism evidence="2 3">
    <name type="scientific">Lymnaea stagnalis</name>
    <name type="common">Great pond snail</name>
    <name type="synonym">Helix stagnalis</name>
    <dbReference type="NCBI Taxonomy" id="6523"/>
    <lineage>
        <taxon>Eukaryota</taxon>
        <taxon>Metazoa</taxon>
        <taxon>Spiralia</taxon>
        <taxon>Lophotrochozoa</taxon>
        <taxon>Mollusca</taxon>
        <taxon>Gastropoda</taxon>
        <taxon>Heterobranchia</taxon>
        <taxon>Euthyneura</taxon>
        <taxon>Panpulmonata</taxon>
        <taxon>Hygrophila</taxon>
        <taxon>Lymnaeoidea</taxon>
        <taxon>Lymnaeidae</taxon>
        <taxon>Lymnaea</taxon>
    </lineage>
</organism>
<gene>
    <name evidence="2" type="ORF">GSLYS_00015085001</name>
</gene>
<feature type="transmembrane region" description="Helical" evidence="1">
    <location>
        <begin position="24"/>
        <end position="44"/>
    </location>
</feature>
<proteinExistence type="predicted"/>